<organism evidence="2 3">
    <name type="scientific">Tetradesmus obliquus</name>
    <name type="common">Green alga</name>
    <name type="synonym">Acutodesmus obliquus</name>
    <dbReference type="NCBI Taxonomy" id="3088"/>
    <lineage>
        <taxon>Eukaryota</taxon>
        <taxon>Viridiplantae</taxon>
        <taxon>Chlorophyta</taxon>
        <taxon>core chlorophytes</taxon>
        <taxon>Chlorophyceae</taxon>
        <taxon>CS clade</taxon>
        <taxon>Sphaeropleales</taxon>
        <taxon>Scenedesmaceae</taxon>
        <taxon>Tetradesmus</taxon>
    </lineage>
</organism>
<protein>
    <submittedName>
        <fullName evidence="2">Uncharacterized protein</fullName>
    </submittedName>
</protein>
<dbReference type="InterPro" id="IPR032675">
    <property type="entry name" value="LRR_dom_sf"/>
</dbReference>
<accession>A0A383VKZ4</accession>
<sequence>MLAEELVLPVQLQRLTLDTRRVSPSVALVNRLPKLQHLSLCVRFRQQQPLLQLAQLPALQHLALHYTARPVVEAAVATAAAWRLLPQLCELVIEGGRSYYIDGVPTQRSWSAILAGAAAATSLTKLQLDARMRPGYNERADHENYSWDAPPRELAVCGSLTGLTRLKDLAITCDDGGTGKIRVILALGDARALTALTSLTRLHVWRAEHGVGPACIALACQLRQLQHLCLFDCGLQLVTAEGLACLDEIRCLTQLTHLDLRCNALTQQGLKQLTGLPRLQRLRWMEDDVDEEVHSWY</sequence>
<keyword evidence="3" id="KW-1185">Reference proteome</keyword>
<dbReference type="EMBL" id="FNXT01000650">
    <property type="protein sequence ID" value="SZX65603.1"/>
    <property type="molecule type" value="Genomic_DNA"/>
</dbReference>
<evidence type="ECO:0000313" key="3">
    <source>
        <dbReference type="Proteomes" id="UP000256970"/>
    </source>
</evidence>
<dbReference type="AlphaFoldDB" id="A0A383VKZ4"/>
<gene>
    <name evidence="2" type="ORF">BQ4739_LOCUS6083</name>
</gene>
<reference evidence="2 3" key="1">
    <citation type="submission" date="2016-10" db="EMBL/GenBank/DDBJ databases">
        <authorList>
            <person name="Cai Z."/>
        </authorList>
    </citation>
    <scope>NUCLEOTIDE SEQUENCE [LARGE SCALE GENOMIC DNA]</scope>
</reference>
<comment type="subcellular location">
    <subcellularLocation>
        <location evidence="1">Cytoplasm</location>
        <location evidence="1">Cytoskeleton</location>
        <location evidence="1">Cilium axoneme</location>
    </subcellularLocation>
</comment>
<proteinExistence type="predicted"/>
<dbReference type="Gene3D" id="3.80.10.10">
    <property type="entry name" value="Ribonuclease Inhibitor"/>
    <property type="match status" value="1"/>
</dbReference>
<dbReference type="SUPFAM" id="SSF52047">
    <property type="entry name" value="RNI-like"/>
    <property type="match status" value="1"/>
</dbReference>
<dbReference type="Proteomes" id="UP000256970">
    <property type="component" value="Unassembled WGS sequence"/>
</dbReference>
<evidence type="ECO:0000256" key="1">
    <source>
        <dbReference type="ARBA" id="ARBA00004430"/>
    </source>
</evidence>
<evidence type="ECO:0000313" key="2">
    <source>
        <dbReference type="EMBL" id="SZX65603.1"/>
    </source>
</evidence>
<dbReference type="GO" id="GO:0005930">
    <property type="term" value="C:axoneme"/>
    <property type="evidence" value="ECO:0007669"/>
    <property type="project" value="UniProtKB-SubCell"/>
</dbReference>
<name>A0A383VKZ4_TETOB</name>